<dbReference type="GO" id="GO:0006412">
    <property type="term" value="P:translation"/>
    <property type="evidence" value="ECO:0007669"/>
    <property type="project" value="InterPro"/>
</dbReference>
<feature type="compositionally biased region" description="Acidic residues" evidence="7">
    <location>
        <begin position="358"/>
        <end position="376"/>
    </location>
</feature>
<evidence type="ECO:0000256" key="7">
    <source>
        <dbReference type="SAM" id="MobiDB-lite"/>
    </source>
</evidence>
<dbReference type="InterPro" id="IPR001787">
    <property type="entry name" value="Ribosomal_bL21"/>
</dbReference>
<evidence type="ECO:0000256" key="4">
    <source>
        <dbReference type="ARBA" id="ARBA00022980"/>
    </source>
</evidence>
<evidence type="ECO:0000256" key="2">
    <source>
        <dbReference type="ARBA" id="ARBA00022730"/>
    </source>
</evidence>
<dbReference type="InterPro" id="IPR028909">
    <property type="entry name" value="bL21-like"/>
</dbReference>
<name>A0A7S2YRC8_9STRA</name>
<keyword evidence="5" id="KW-0687">Ribonucleoprotein</keyword>
<dbReference type="GO" id="GO:0005762">
    <property type="term" value="C:mitochondrial large ribosomal subunit"/>
    <property type="evidence" value="ECO:0007669"/>
    <property type="project" value="TreeGrafter"/>
</dbReference>
<proteinExistence type="inferred from homology"/>
<evidence type="ECO:0000256" key="6">
    <source>
        <dbReference type="ARBA" id="ARBA00044129"/>
    </source>
</evidence>
<dbReference type="InterPro" id="IPR018258">
    <property type="entry name" value="Ribosomal_bL21_CS"/>
</dbReference>
<dbReference type="PROSITE" id="PS01169">
    <property type="entry name" value="RIBOSOMAL_L21"/>
    <property type="match status" value="1"/>
</dbReference>
<gene>
    <name evidence="8" type="ORF">APAL1065_LOCUS25057</name>
</gene>
<dbReference type="GO" id="GO:0019843">
    <property type="term" value="F:rRNA binding"/>
    <property type="evidence" value="ECO:0007669"/>
    <property type="project" value="UniProtKB-KW"/>
</dbReference>
<evidence type="ECO:0000256" key="5">
    <source>
        <dbReference type="ARBA" id="ARBA00023274"/>
    </source>
</evidence>
<reference evidence="8" key="1">
    <citation type="submission" date="2021-01" db="EMBL/GenBank/DDBJ databases">
        <authorList>
            <person name="Corre E."/>
            <person name="Pelletier E."/>
            <person name="Niang G."/>
            <person name="Scheremetjew M."/>
            <person name="Finn R."/>
            <person name="Kale V."/>
            <person name="Holt S."/>
            <person name="Cochrane G."/>
            <person name="Meng A."/>
            <person name="Brown T."/>
            <person name="Cohen L."/>
        </authorList>
    </citation>
    <scope>NUCLEOTIDE SEQUENCE</scope>
    <source>
        <strain evidence="8">CCMP125</strain>
    </source>
</reference>
<dbReference type="NCBIfam" id="TIGR00061">
    <property type="entry name" value="L21"/>
    <property type="match status" value="1"/>
</dbReference>
<sequence length="384" mass="43138">MQSSVLWVRRSAVTSLQRRTLLSHARSASLASSSPLSVGEPSILTQSTVKSPATTCTLTSRTWGSNRSLLLQSPQLRSLSSTTDGDDENDLSAQEDKSPSPFAVIYHGDAYEKAMEGLHGQQLKKALLEGKGKDDEPFDPFLEDEMMEERLMAQQMQEAVGITAGDEDIPEDEEGDDEDLDDEEEETNDELSHEEKYNRDGSLRRTASQLAILRAGTPSGGMFAVIEMAGTQFKVCEDDLLIVNRLKPRNKWSVGSVHTLKGEDEILLIGTTHFSLIGMPRVPGAEVDVMVEEVTKGEKVVIFKKRRRKHSQRKNGFRRDVTMLRILEVRPPAEFQGENYRSRIDTDYRPLPERSFNDEEYDDEEEDDYDEEEEEVTASTKATA</sequence>
<keyword evidence="4" id="KW-0689">Ribosomal protein</keyword>
<dbReference type="AlphaFoldDB" id="A0A7S2YRC8"/>
<dbReference type="InterPro" id="IPR036164">
    <property type="entry name" value="bL21-like_sf"/>
</dbReference>
<evidence type="ECO:0000313" key="8">
    <source>
        <dbReference type="EMBL" id="CAD9990779.1"/>
    </source>
</evidence>
<protein>
    <recommendedName>
        <fullName evidence="6">Large ribosomal subunit protein bL21m</fullName>
    </recommendedName>
</protein>
<feature type="compositionally biased region" description="Acidic residues" evidence="7">
    <location>
        <begin position="165"/>
        <end position="189"/>
    </location>
</feature>
<dbReference type="EMBL" id="HBHT01037306">
    <property type="protein sequence ID" value="CAD9990779.1"/>
    <property type="molecule type" value="Transcribed_RNA"/>
</dbReference>
<dbReference type="PANTHER" id="PTHR21349">
    <property type="entry name" value="50S RIBOSOMAL PROTEIN L21"/>
    <property type="match status" value="1"/>
</dbReference>
<evidence type="ECO:0000256" key="3">
    <source>
        <dbReference type="ARBA" id="ARBA00022884"/>
    </source>
</evidence>
<feature type="compositionally biased region" description="Basic and acidic residues" evidence="7">
    <location>
        <begin position="340"/>
        <end position="357"/>
    </location>
</feature>
<organism evidence="8">
    <name type="scientific">Entomoneis paludosa</name>
    <dbReference type="NCBI Taxonomy" id="265537"/>
    <lineage>
        <taxon>Eukaryota</taxon>
        <taxon>Sar</taxon>
        <taxon>Stramenopiles</taxon>
        <taxon>Ochrophyta</taxon>
        <taxon>Bacillariophyta</taxon>
        <taxon>Bacillariophyceae</taxon>
        <taxon>Bacillariophycidae</taxon>
        <taxon>Entomoneidaceae</taxon>
        <taxon>Entomoneis</taxon>
    </lineage>
</organism>
<dbReference type="HAMAP" id="MF_01363">
    <property type="entry name" value="Ribosomal_bL21"/>
    <property type="match status" value="1"/>
</dbReference>
<feature type="compositionally biased region" description="Basic and acidic residues" evidence="7">
    <location>
        <begin position="190"/>
        <end position="202"/>
    </location>
</feature>
<feature type="region of interest" description="Disordered" evidence="7">
    <location>
        <begin position="338"/>
        <end position="384"/>
    </location>
</feature>
<accession>A0A7S2YRC8</accession>
<feature type="region of interest" description="Disordered" evidence="7">
    <location>
        <begin position="74"/>
        <end position="99"/>
    </location>
</feature>
<dbReference type="SUPFAM" id="SSF141091">
    <property type="entry name" value="L21p-like"/>
    <property type="match status" value="1"/>
</dbReference>
<keyword evidence="3" id="KW-0694">RNA-binding</keyword>
<dbReference type="GO" id="GO:0003735">
    <property type="term" value="F:structural constituent of ribosome"/>
    <property type="evidence" value="ECO:0007669"/>
    <property type="project" value="InterPro"/>
</dbReference>
<evidence type="ECO:0000256" key="1">
    <source>
        <dbReference type="ARBA" id="ARBA00008563"/>
    </source>
</evidence>
<keyword evidence="2" id="KW-0699">rRNA-binding</keyword>
<dbReference type="Pfam" id="PF00829">
    <property type="entry name" value="Ribosomal_L21p"/>
    <property type="match status" value="1"/>
</dbReference>
<dbReference type="PANTHER" id="PTHR21349:SF0">
    <property type="entry name" value="LARGE RIBOSOMAL SUBUNIT PROTEIN BL21M"/>
    <property type="match status" value="1"/>
</dbReference>
<comment type="similarity">
    <text evidence="1">Belongs to the bacterial ribosomal protein bL21 family.</text>
</comment>
<feature type="region of interest" description="Disordered" evidence="7">
    <location>
        <begin position="163"/>
        <end position="202"/>
    </location>
</feature>